<name>A0A2A2SDC8_9SPHN</name>
<evidence type="ECO:0000313" key="2">
    <source>
        <dbReference type="EMBL" id="PAX07294.1"/>
    </source>
</evidence>
<dbReference type="AlphaFoldDB" id="A0A2A2SDC8"/>
<dbReference type="Proteomes" id="UP000218151">
    <property type="component" value="Unassembled WGS sequence"/>
</dbReference>
<dbReference type="OrthoDB" id="7594143at2"/>
<comment type="caution">
    <text evidence="2">The sequence shown here is derived from an EMBL/GenBank/DDBJ whole genome shotgun (WGS) entry which is preliminary data.</text>
</comment>
<accession>A0A2A2SDC8</accession>
<reference evidence="3" key="1">
    <citation type="submission" date="2017-09" db="EMBL/GenBank/DDBJ databases">
        <authorList>
            <person name="Feng G."/>
            <person name="Zhu H."/>
        </authorList>
    </citation>
    <scope>NUCLEOTIDE SEQUENCE [LARGE SCALE GENOMIC DNA]</scope>
    <source>
        <strain evidence="3">1PNM-20</strain>
    </source>
</reference>
<dbReference type="EMBL" id="NSLI01000004">
    <property type="protein sequence ID" value="PAX07294.1"/>
    <property type="molecule type" value="Genomic_DNA"/>
</dbReference>
<feature type="transmembrane region" description="Helical" evidence="1">
    <location>
        <begin position="70"/>
        <end position="91"/>
    </location>
</feature>
<keyword evidence="3" id="KW-1185">Reference proteome</keyword>
<evidence type="ECO:0000313" key="3">
    <source>
        <dbReference type="Proteomes" id="UP000218151"/>
    </source>
</evidence>
<organism evidence="2 3">
    <name type="scientific">Sphingomonas lenta</name>
    <dbReference type="NCBI Taxonomy" id="1141887"/>
    <lineage>
        <taxon>Bacteria</taxon>
        <taxon>Pseudomonadati</taxon>
        <taxon>Pseudomonadota</taxon>
        <taxon>Alphaproteobacteria</taxon>
        <taxon>Sphingomonadales</taxon>
        <taxon>Sphingomonadaceae</taxon>
        <taxon>Sphingomonas</taxon>
    </lineage>
</organism>
<proteinExistence type="predicted"/>
<sequence length="237" mass="26166">MARDYSDVDAQIERAREVMARISADYAGTGKRVRRKARSAGRKLVRILVANALILLAAMVAGFFVPLGLFGGLAVMLLMAAVTIGIMLAPAERVVTEEKLRAVDVRALPAQTERWLERQRPALPPPARTLVDQIGVRLETLSPQLANVPNDGEAAYELRRLIGEQLPAFVGDYQKVPPPLRAQVRNGRTPDAQLVDGLKLIDQEIAMMTERLAQGNLDSLQTRGRYLEMKYRDGDQG</sequence>
<gene>
    <name evidence="2" type="ORF">CKY28_14845</name>
</gene>
<feature type="transmembrane region" description="Helical" evidence="1">
    <location>
        <begin position="44"/>
        <end position="64"/>
    </location>
</feature>
<keyword evidence="1" id="KW-1133">Transmembrane helix</keyword>
<protein>
    <submittedName>
        <fullName evidence="2">Uncharacterized protein</fullName>
    </submittedName>
</protein>
<dbReference type="RefSeq" id="WP_095999117.1">
    <property type="nucleotide sequence ID" value="NZ_NSLI01000004.1"/>
</dbReference>
<keyword evidence="1" id="KW-0812">Transmembrane</keyword>
<keyword evidence="1" id="KW-0472">Membrane</keyword>
<evidence type="ECO:0000256" key="1">
    <source>
        <dbReference type="SAM" id="Phobius"/>
    </source>
</evidence>